<accession>A0AAN9RDV7</accession>
<evidence type="ECO:0000256" key="1">
    <source>
        <dbReference type="SAM" id="MobiDB-lite"/>
    </source>
</evidence>
<dbReference type="AlphaFoldDB" id="A0AAN9RDV7"/>
<reference evidence="2 3" key="1">
    <citation type="submission" date="2024-01" db="EMBL/GenBank/DDBJ databases">
        <title>The genomes of 5 underutilized Papilionoideae crops provide insights into root nodulation and disease resistanc.</title>
        <authorList>
            <person name="Jiang F."/>
        </authorList>
    </citation>
    <scope>NUCLEOTIDE SEQUENCE [LARGE SCALE GENOMIC DNA]</scope>
    <source>
        <strain evidence="2">JINMINGXINNONG_FW02</strain>
        <tissue evidence="2">Leaves</tissue>
    </source>
</reference>
<sequence>MSGKLVGIDGVQEVKAPIKNSTAMSISGEVTRPLPSELHCYDTLAKSPSHTETSALHLNSKNPSMQ</sequence>
<protein>
    <submittedName>
        <fullName evidence="2">Uncharacterized protein</fullName>
    </submittedName>
</protein>
<dbReference type="EMBL" id="JAYMYR010000004">
    <property type="protein sequence ID" value="KAK7368447.1"/>
    <property type="molecule type" value="Genomic_DNA"/>
</dbReference>
<proteinExistence type="predicted"/>
<evidence type="ECO:0000313" key="3">
    <source>
        <dbReference type="Proteomes" id="UP001374584"/>
    </source>
</evidence>
<comment type="caution">
    <text evidence="2">The sequence shown here is derived from an EMBL/GenBank/DDBJ whole genome shotgun (WGS) entry which is preliminary data.</text>
</comment>
<keyword evidence="3" id="KW-1185">Reference proteome</keyword>
<organism evidence="2 3">
    <name type="scientific">Phaseolus coccineus</name>
    <name type="common">Scarlet runner bean</name>
    <name type="synonym">Phaseolus multiflorus</name>
    <dbReference type="NCBI Taxonomy" id="3886"/>
    <lineage>
        <taxon>Eukaryota</taxon>
        <taxon>Viridiplantae</taxon>
        <taxon>Streptophyta</taxon>
        <taxon>Embryophyta</taxon>
        <taxon>Tracheophyta</taxon>
        <taxon>Spermatophyta</taxon>
        <taxon>Magnoliopsida</taxon>
        <taxon>eudicotyledons</taxon>
        <taxon>Gunneridae</taxon>
        <taxon>Pentapetalae</taxon>
        <taxon>rosids</taxon>
        <taxon>fabids</taxon>
        <taxon>Fabales</taxon>
        <taxon>Fabaceae</taxon>
        <taxon>Papilionoideae</taxon>
        <taxon>50 kb inversion clade</taxon>
        <taxon>NPAAA clade</taxon>
        <taxon>indigoferoid/millettioid clade</taxon>
        <taxon>Phaseoleae</taxon>
        <taxon>Phaseolus</taxon>
    </lineage>
</organism>
<name>A0AAN9RDV7_PHACN</name>
<evidence type="ECO:0000313" key="2">
    <source>
        <dbReference type="EMBL" id="KAK7368447.1"/>
    </source>
</evidence>
<gene>
    <name evidence="2" type="ORF">VNO80_10473</name>
</gene>
<dbReference type="Proteomes" id="UP001374584">
    <property type="component" value="Unassembled WGS sequence"/>
</dbReference>
<feature type="region of interest" description="Disordered" evidence="1">
    <location>
        <begin position="47"/>
        <end position="66"/>
    </location>
</feature>